<feature type="transmembrane region" description="Helical" evidence="1">
    <location>
        <begin position="31"/>
        <end position="53"/>
    </location>
</feature>
<accession>A0ABT9N513</accession>
<dbReference type="Gene3D" id="2.160.20.80">
    <property type="entry name" value="E3 ubiquitin-protein ligase SopA"/>
    <property type="match status" value="1"/>
</dbReference>
<evidence type="ECO:0000313" key="3">
    <source>
        <dbReference type="Proteomes" id="UP001240984"/>
    </source>
</evidence>
<dbReference type="EMBL" id="JAUSRA010000001">
    <property type="protein sequence ID" value="MDP9798618.1"/>
    <property type="molecule type" value="Genomic_DNA"/>
</dbReference>
<comment type="caution">
    <text evidence="2">The sequence shown here is derived from an EMBL/GenBank/DDBJ whole genome shotgun (WGS) entry which is preliminary data.</text>
</comment>
<name>A0ABT9N513_9ACTN</name>
<organism evidence="2 3">
    <name type="scientific">Catenuloplanes nepalensis</name>
    <dbReference type="NCBI Taxonomy" id="587533"/>
    <lineage>
        <taxon>Bacteria</taxon>
        <taxon>Bacillati</taxon>
        <taxon>Actinomycetota</taxon>
        <taxon>Actinomycetes</taxon>
        <taxon>Micromonosporales</taxon>
        <taxon>Micromonosporaceae</taxon>
        <taxon>Catenuloplanes</taxon>
    </lineage>
</organism>
<keyword evidence="3" id="KW-1185">Reference proteome</keyword>
<sequence>MRVLFPWRLSRRSPANLVGHAPLRPMRWWPAAALGVVFVVAGGAIAMALLGVWAPVPASVVDPNAYQLDRVKVGLTVSAGLAAGVTLLITLRRQTLSERTQWFTEADAIERRITDLYVAATDQLGSEKSAVRLAGLHALERLGQAHPPLRQTVVDVVCAYLRMPYLPPYELLDDVAKESNIDPIEDSATRQELQVRLTAQRLLARHFRSDNVIGERGDHSPTYWTNEDGSRLNIDLTGAALVDFSFSNCTIGRFECRGADFYGGAGFMETRFFDYVEMAETRFWSSAGFAGAEFHGVARFDNATFDGFAAFLGTRFESHASLVSVVFRANASLREAAFKSDVDFAGAVFEGATDLTASNFWSYAELGGLQFLRFVDFTDVTFHSETKVARLRIGGGANLVGLRFFCPVELVDAKFFGRVDLDAVLAEGFNPAGALVSDEVHLPAGWKRGPILDNKLSRVVADTPEVSERSA</sequence>
<reference evidence="2 3" key="1">
    <citation type="submission" date="2023-07" db="EMBL/GenBank/DDBJ databases">
        <title>Sequencing the genomes of 1000 actinobacteria strains.</title>
        <authorList>
            <person name="Klenk H.-P."/>
        </authorList>
    </citation>
    <scope>NUCLEOTIDE SEQUENCE [LARGE SCALE GENOMIC DNA]</scope>
    <source>
        <strain evidence="2 3">DSM 44710</strain>
    </source>
</reference>
<keyword evidence="1" id="KW-0812">Transmembrane</keyword>
<dbReference type="RefSeq" id="WP_306836640.1">
    <property type="nucleotide sequence ID" value="NZ_JAUSRA010000001.1"/>
</dbReference>
<evidence type="ECO:0000256" key="1">
    <source>
        <dbReference type="SAM" id="Phobius"/>
    </source>
</evidence>
<evidence type="ECO:0000313" key="2">
    <source>
        <dbReference type="EMBL" id="MDP9798618.1"/>
    </source>
</evidence>
<keyword evidence="1" id="KW-0472">Membrane</keyword>
<keyword evidence="1" id="KW-1133">Transmembrane helix</keyword>
<protein>
    <submittedName>
        <fullName evidence="2">Uncharacterized protein YjbI with pentapeptide repeats</fullName>
    </submittedName>
</protein>
<proteinExistence type="predicted"/>
<dbReference type="Proteomes" id="UP001240984">
    <property type="component" value="Unassembled WGS sequence"/>
</dbReference>
<feature type="transmembrane region" description="Helical" evidence="1">
    <location>
        <begin position="73"/>
        <end position="91"/>
    </location>
</feature>
<gene>
    <name evidence="2" type="ORF">J2S43_007130</name>
</gene>